<accession>A0ACC6QID5</accession>
<protein>
    <submittedName>
        <fullName evidence="1">YncE family protein</fullName>
    </submittedName>
</protein>
<proteinExistence type="predicted"/>
<keyword evidence="2" id="KW-1185">Reference proteome</keyword>
<gene>
    <name evidence="1" type="ORF">WKI58_17455</name>
</gene>
<sequence>MKTELSPAVAALAAALALTVASAAPASATPPVTATADAAGLREVLFVGNNWEGTADVLESSGALTKVGRINVVPDKDERLLEIYLNPVKLAYFLGIRTTVGEGHDQFVDDMYSTPDGSAVVVSRPSFADVVSIDVTTGRVNWRFPVSGYRADHMAVSPDGTRVAVSASTSNTVHVLDIGTGRQTGSFSTGDKPHENVFSKDGKHIWNMAIGEVNTALDDPFWDWTKGDRKITVVDANTYETVKVIDMRQRLDAFGRGDLSDAVRPVAFSPDESKLYFQVSFFNGFLEYDVAADRITRQKTLPKNPATSEDRTTWVNDSRHHGMSMSPAGDKICIAGTMDDYATVVDRATLQEGPLVPASKPYWATVSGDGKSCVVSESGSDSVTAIDFATGRKVASVPVGDHPQRVRLGHVPADWTSPSAAR</sequence>
<dbReference type="EMBL" id="JBBKAI010000002">
    <property type="protein sequence ID" value="MEJ8658285.1"/>
    <property type="molecule type" value="Genomic_DNA"/>
</dbReference>
<reference evidence="1" key="1">
    <citation type="submission" date="2024-03" db="EMBL/GenBank/DDBJ databases">
        <title>Novel Streptomyces species of biotechnological and ecological value are a feature of Machair soil.</title>
        <authorList>
            <person name="Prole J.R."/>
            <person name="Goodfellow M."/>
            <person name="Allenby N."/>
            <person name="Ward A.C."/>
        </authorList>
    </citation>
    <scope>NUCLEOTIDE SEQUENCE</scope>
    <source>
        <strain evidence="1">MS1.AVA.4</strain>
    </source>
</reference>
<evidence type="ECO:0000313" key="1">
    <source>
        <dbReference type="EMBL" id="MEJ8658285.1"/>
    </source>
</evidence>
<organism evidence="1 2">
    <name type="scientific">Streptomyces pratisoli</name>
    <dbReference type="NCBI Taxonomy" id="3139917"/>
    <lineage>
        <taxon>Bacteria</taxon>
        <taxon>Bacillati</taxon>
        <taxon>Actinomycetota</taxon>
        <taxon>Actinomycetes</taxon>
        <taxon>Kitasatosporales</taxon>
        <taxon>Streptomycetaceae</taxon>
        <taxon>Streptomyces</taxon>
    </lineage>
</organism>
<comment type="caution">
    <text evidence="1">The sequence shown here is derived from an EMBL/GenBank/DDBJ whole genome shotgun (WGS) entry which is preliminary data.</text>
</comment>
<evidence type="ECO:0000313" key="2">
    <source>
        <dbReference type="Proteomes" id="UP001375539"/>
    </source>
</evidence>
<dbReference type="Proteomes" id="UP001375539">
    <property type="component" value="Unassembled WGS sequence"/>
</dbReference>
<name>A0ACC6QID5_9ACTN</name>